<keyword evidence="3" id="KW-1185">Reference proteome</keyword>
<proteinExistence type="predicted"/>
<organism evidence="2 3">
    <name type="scientific">Halomarina salina</name>
    <dbReference type="NCBI Taxonomy" id="1872699"/>
    <lineage>
        <taxon>Archaea</taxon>
        <taxon>Methanobacteriati</taxon>
        <taxon>Methanobacteriota</taxon>
        <taxon>Stenosarchaea group</taxon>
        <taxon>Halobacteria</taxon>
        <taxon>Halobacteriales</taxon>
        <taxon>Natronomonadaceae</taxon>
        <taxon>Halomarina</taxon>
    </lineage>
</organism>
<evidence type="ECO:0000313" key="3">
    <source>
        <dbReference type="Proteomes" id="UP001596099"/>
    </source>
</evidence>
<feature type="region of interest" description="Disordered" evidence="1">
    <location>
        <begin position="289"/>
        <end position="318"/>
    </location>
</feature>
<evidence type="ECO:0000256" key="1">
    <source>
        <dbReference type="SAM" id="MobiDB-lite"/>
    </source>
</evidence>
<dbReference type="AlphaFoldDB" id="A0ABD5RK51"/>
<accession>A0ABD5RK51</accession>
<gene>
    <name evidence="2" type="ORF">ACFPYI_05765</name>
</gene>
<protein>
    <recommendedName>
        <fullName evidence="4">ParB/Sulfiredoxin domain-containing protein</fullName>
    </recommendedName>
</protein>
<dbReference type="Proteomes" id="UP001596099">
    <property type="component" value="Unassembled WGS sequence"/>
</dbReference>
<sequence length="318" mass="37075">MVVDRALRHLRQGGVEQLLSKTRDQLRFTGEYALFGLERALLTDRQWYEYTVWRNRRGVDAAADPRQLRSVDPARIQRTSPFETLFCFRKLGAVRDGDWDQDCERLDDRFDYIWEALATRYEEGRAWEDVELVQEVLAGEQRWRFATGEEVWDWVERLDDVYESIRSEGYYPARTLLDATFEEASEPTHDSLAERFTPVANESMLFEECDDVAIFDWLADIQVDIGRDGEVLQHNGRHRLWIAQHLGLDEIPVCVFVRHEQWQDLRDEVAAATSVDELSDRARRHLDHPDMVDVRGSLDPAPDARPTVQQAPMAHADD</sequence>
<name>A0ABD5RK51_9EURY</name>
<comment type="caution">
    <text evidence="2">The sequence shown here is derived from an EMBL/GenBank/DDBJ whole genome shotgun (WGS) entry which is preliminary data.</text>
</comment>
<dbReference type="EMBL" id="JBHSQH010000001">
    <property type="protein sequence ID" value="MFC5970835.1"/>
    <property type="molecule type" value="Genomic_DNA"/>
</dbReference>
<evidence type="ECO:0000313" key="2">
    <source>
        <dbReference type="EMBL" id="MFC5970835.1"/>
    </source>
</evidence>
<dbReference type="RefSeq" id="WP_247413755.1">
    <property type="nucleotide sequence ID" value="NZ_JALLGW010000001.1"/>
</dbReference>
<evidence type="ECO:0008006" key="4">
    <source>
        <dbReference type="Google" id="ProtNLM"/>
    </source>
</evidence>
<reference evidence="2 3" key="1">
    <citation type="journal article" date="2019" name="Int. J. Syst. Evol. Microbiol.">
        <title>The Global Catalogue of Microorganisms (GCM) 10K type strain sequencing project: providing services to taxonomists for standard genome sequencing and annotation.</title>
        <authorList>
            <consortium name="The Broad Institute Genomics Platform"/>
            <consortium name="The Broad Institute Genome Sequencing Center for Infectious Disease"/>
            <person name="Wu L."/>
            <person name="Ma J."/>
        </authorList>
    </citation>
    <scope>NUCLEOTIDE SEQUENCE [LARGE SCALE GENOMIC DNA]</scope>
    <source>
        <strain evidence="2 3">CGMCC 1.12543</strain>
    </source>
</reference>